<dbReference type="EMBL" id="CP063212">
    <property type="protein sequence ID" value="QOR46756.1"/>
    <property type="molecule type" value="Genomic_DNA"/>
</dbReference>
<feature type="transmembrane region" description="Helical" evidence="8">
    <location>
        <begin position="133"/>
        <end position="153"/>
    </location>
</feature>
<dbReference type="GO" id="GO:0015648">
    <property type="term" value="F:lipid-linked peptidoglycan transporter activity"/>
    <property type="evidence" value="ECO:0007669"/>
    <property type="project" value="TreeGrafter"/>
</dbReference>
<feature type="transmembrane region" description="Helical" evidence="8">
    <location>
        <begin position="386"/>
        <end position="407"/>
    </location>
</feature>
<evidence type="ECO:0000256" key="8">
    <source>
        <dbReference type="SAM" id="Phobius"/>
    </source>
</evidence>
<evidence type="ECO:0000256" key="2">
    <source>
        <dbReference type="ARBA" id="ARBA00022475"/>
    </source>
</evidence>
<feature type="transmembrane region" description="Helical" evidence="8">
    <location>
        <begin position="355"/>
        <end position="374"/>
    </location>
</feature>
<feature type="transmembrane region" description="Helical" evidence="8">
    <location>
        <begin position="245"/>
        <end position="267"/>
    </location>
</feature>
<feature type="transmembrane region" description="Helical" evidence="8">
    <location>
        <begin position="93"/>
        <end position="113"/>
    </location>
</feature>
<keyword evidence="3 8" id="KW-0812">Transmembrane</keyword>
<keyword evidence="7 8" id="KW-0472">Membrane</keyword>
<feature type="transmembrane region" description="Helical" evidence="8">
    <location>
        <begin position="314"/>
        <end position="335"/>
    </location>
</feature>
<organism evidence="9 10">
    <name type="scientific">Trueperella pecoris</name>
    <dbReference type="NCBI Taxonomy" id="2733571"/>
    <lineage>
        <taxon>Bacteria</taxon>
        <taxon>Bacillati</taxon>
        <taxon>Actinomycetota</taxon>
        <taxon>Actinomycetes</taxon>
        <taxon>Actinomycetales</taxon>
        <taxon>Actinomycetaceae</taxon>
        <taxon>Trueperella</taxon>
    </lineage>
</organism>
<keyword evidence="4" id="KW-0133">Cell shape</keyword>
<evidence type="ECO:0000256" key="3">
    <source>
        <dbReference type="ARBA" id="ARBA00022692"/>
    </source>
</evidence>
<gene>
    <name evidence="9" type="ORF">INS90_05470</name>
</gene>
<protein>
    <submittedName>
        <fullName evidence="9">Virulence factor MviN</fullName>
    </submittedName>
</protein>
<evidence type="ECO:0000313" key="9">
    <source>
        <dbReference type="EMBL" id="QOR46756.1"/>
    </source>
</evidence>
<proteinExistence type="predicted"/>
<feature type="transmembrane region" description="Helical" evidence="8">
    <location>
        <begin position="413"/>
        <end position="438"/>
    </location>
</feature>
<evidence type="ECO:0000256" key="6">
    <source>
        <dbReference type="ARBA" id="ARBA00022989"/>
    </source>
</evidence>
<keyword evidence="5" id="KW-0573">Peptidoglycan synthesis</keyword>
<dbReference type="InterPro" id="IPR004268">
    <property type="entry name" value="MurJ"/>
</dbReference>
<dbReference type="PANTHER" id="PTHR47019:SF1">
    <property type="entry name" value="LIPID II FLIPPASE MURJ"/>
    <property type="match status" value="1"/>
</dbReference>
<evidence type="ECO:0000256" key="7">
    <source>
        <dbReference type="ARBA" id="ARBA00023136"/>
    </source>
</evidence>
<dbReference type="GO" id="GO:0005886">
    <property type="term" value="C:plasma membrane"/>
    <property type="evidence" value="ECO:0007669"/>
    <property type="project" value="UniProtKB-SubCell"/>
</dbReference>
<reference evidence="9 10" key="1">
    <citation type="submission" date="2020-10" db="EMBL/GenBank/DDBJ databases">
        <title>Trueperella pecoris sp. nov. isolated from bovine and porcine specimens.</title>
        <authorList>
            <person name="Schoenecker L."/>
            <person name="Schnydrig P."/>
            <person name="Brodard I."/>
            <person name="Thomann A."/>
            <person name="Hemphill A."/>
            <person name="Rodriguez-Campos S."/>
            <person name="Perreten V."/>
            <person name="Jores J."/>
            <person name="Kittl S."/>
        </authorList>
    </citation>
    <scope>NUCLEOTIDE SEQUENCE [LARGE SCALE GENOMIC DNA]</scope>
    <source>
        <strain evidence="9 10">19OD0592</strain>
    </source>
</reference>
<feature type="transmembrane region" description="Helical" evidence="8">
    <location>
        <begin position="482"/>
        <end position="507"/>
    </location>
</feature>
<evidence type="ECO:0000256" key="4">
    <source>
        <dbReference type="ARBA" id="ARBA00022960"/>
    </source>
</evidence>
<dbReference type="AlphaFoldDB" id="A0A7M1QY26"/>
<dbReference type="GO" id="GO:0034204">
    <property type="term" value="P:lipid translocation"/>
    <property type="evidence" value="ECO:0007669"/>
    <property type="project" value="TreeGrafter"/>
</dbReference>
<dbReference type="PANTHER" id="PTHR47019">
    <property type="entry name" value="LIPID II FLIPPASE MURJ"/>
    <property type="match status" value="1"/>
</dbReference>
<evidence type="ECO:0000256" key="1">
    <source>
        <dbReference type="ARBA" id="ARBA00004651"/>
    </source>
</evidence>
<feature type="transmembrane region" description="Helical" evidence="8">
    <location>
        <begin position="203"/>
        <end position="224"/>
    </location>
</feature>
<dbReference type="Pfam" id="PF03023">
    <property type="entry name" value="MurJ"/>
    <property type="match status" value="1"/>
</dbReference>
<dbReference type="GO" id="GO:0008360">
    <property type="term" value="P:regulation of cell shape"/>
    <property type="evidence" value="ECO:0007669"/>
    <property type="project" value="UniProtKB-KW"/>
</dbReference>
<evidence type="ECO:0000256" key="5">
    <source>
        <dbReference type="ARBA" id="ARBA00022984"/>
    </source>
</evidence>
<feature type="transmembrane region" description="Helical" evidence="8">
    <location>
        <begin position="279"/>
        <end position="302"/>
    </location>
</feature>
<dbReference type="InterPro" id="IPR051050">
    <property type="entry name" value="Lipid_II_flippase_MurJ/MviN"/>
</dbReference>
<feature type="transmembrane region" description="Helical" evidence="8">
    <location>
        <begin position="450"/>
        <end position="476"/>
    </location>
</feature>
<keyword evidence="2" id="KW-1003">Cell membrane</keyword>
<sequence length="517" mass="52040">MRAARALVGATGLVAALTLASRLFGLVRKLAQSWALSDSPIAVAYDTANTVPNVLFEVAAGGALAGAVIPLLSRMIAKGQARDAEQAASALMTWILAVGVPLAAVIAILAGPLTHALLPGLDAGVATLAANLLRVFAIQIPLYGLSVVATGILHSHGRFLWPALSPLLSSVSVTAMFLVYSLISNPFDAPGSLSVSSMALLGWGTTAGVAVFALPQLAVASRYLRLRPTFAFPPGAGRAITRLGLAGLAALLAQQGAIIAIMVTANGLGDVGTYAAFNYAYAIFMVPYAVLAVPVATVTFPQIAKASGEHLRQLVARSTAVVTAMGMAGAALLIVLAQPAKIVLDLGRDISGLDAALQAMSVGLVGFSLLYHGARVLYARGQARRVILANSLGWGSVIVGLAGAAVAGVGDRWGTLVGIGAAMSLGLSVGGVAMLVLIGRSLGREALRGIAKLALVLLPTLAASGAVAYVCVGLILGVSDSIAGAFAAVVVGAGVVVGSAVATIFLTDRQALASLAR</sequence>
<evidence type="ECO:0000313" key="10">
    <source>
        <dbReference type="Proteomes" id="UP000594961"/>
    </source>
</evidence>
<dbReference type="Proteomes" id="UP000594961">
    <property type="component" value="Chromosome"/>
</dbReference>
<accession>A0A7M1QY26</accession>
<feature type="transmembrane region" description="Helical" evidence="8">
    <location>
        <begin position="160"/>
        <end position="183"/>
    </location>
</feature>
<dbReference type="PRINTS" id="PR01806">
    <property type="entry name" value="VIRFACTRMVIN"/>
</dbReference>
<comment type="subcellular location">
    <subcellularLocation>
        <location evidence="1">Cell membrane</location>
        <topology evidence="1">Multi-pass membrane protein</topology>
    </subcellularLocation>
</comment>
<keyword evidence="6 8" id="KW-1133">Transmembrane helix</keyword>
<dbReference type="GO" id="GO:0009252">
    <property type="term" value="P:peptidoglycan biosynthetic process"/>
    <property type="evidence" value="ECO:0007669"/>
    <property type="project" value="UniProtKB-KW"/>
</dbReference>
<feature type="transmembrane region" description="Helical" evidence="8">
    <location>
        <begin position="54"/>
        <end position="72"/>
    </location>
</feature>
<name>A0A7M1QY26_9ACTO</name>
<dbReference type="RefSeq" id="WP_197551870.1">
    <property type="nucleotide sequence ID" value="NZ_CP063212.1"/>
</dbReference>